<dbReference type="PANTHER" id="PTHR35752">
    <property type="entry name" value="G-PROTEIN COUPLED RECEPTOR"/>
    <property type="match status" value="1"/>
</dbReference>
<accession>A0A8X8WTB6</accession>
<sequence length="331" mass="36385">MLISDRIDFSVDAMHGLLAAVLTGALSIKGGLASSLFGQLFEYDDEKDPDLVVRFCKDVETRARTGYVDYGRYDSLNYFIASAGTGNFLQEYFNGDIKNCETTYDKLGRTAQVNIICGSCPNGRCVGIQYFYEKVCDRLCIYDVAGIGCICSVTYESTCRVLIDLALPCVKPGLRVFEGFTVGFHPRSWEVVYNGMTQVGYEKAYDEFSFSTEQRDVTLYLTAVASLSSLVQKPTIKVSPQEGLVVKLSGSGANGNPPTTLSPTMIAVDWRCEIARDKPYEVNITIPVLNYAPVQFTFAKLCGEHGNVNIQLLTSVCHSTGIILHMLTLGC</sequence>
<organism evidence="1">
    <name type="scientific">Salvia splendens</name>
    <name type="common">Scarlet sage</name>
    <dbReference type="NCBI Taxonomy" id="180675"/>
    <lineage>
        <taxon>Eukaryota</taxon>
        <taxon>Viridiplantae</taxon>
        <taxon>Streptophyta</taxon>
        <taxon>Embryophyta</taxon>
        <taxon>Tracheophyta</taxon>
        <taxon>Spermatophyta</taxon>
        <taxon>Magnoliopsida</taxon>
        <taxon>eudicotyledons</taxon>
        <taxon>Gunneridae</taxon>
        <taxon>Pentapetalae</taxon>
        <taxon>asterids</taxon>
        <taxon>lamiids</taxon>
        <taxon>Lamiales</taxon>
        <taxon>Lamiaceae</taxon>
        <taxon>Nepetoideae</taxon>
        <taxon>Mentheae</taxon>
        <taxon>Salviinae</taxon>
        <taxon>Salvia</taxon>
        <taxon>Salvia subgen. Calosphace</taxon>
        <taxon>core Calosphace</taxon>
    </lineage>
</organism>
<evidence type="ECO:0000313" key="2">
    <source>
        <dbReference type="Proteomes" id="UP000298416"/>
    </source>
</evidence>
<proteinExistence type="predicted"/>
<keyword evidence="2" id="KW-1185">Reference proteome</keyword>
<evidence type="ECO:0000313" key="1">
    <source>
        <dbReference type="EMBL" id="KAG6399571.1"/>
    </source>
</evidence>
<gene>
    <name evidence="1" type="ORF">SASPL_141052</name>
</gene>
<comment type="caution">
    <text evidence="1">The sequence shown here is derived from an EMBL/GenBank/DDBJ whole genome shotgun (WGS) entry which is preliminary data.</text>
</comment>
<dbReference type="EMBL" id="PNBA02000015">
    <property type="protein sequence ID" value="KAG6399571.1"/>
    <property type="molecule type" value="Genomic_DNA"/>
</dbReference>
<reference evidence="1" key="1">
    <citation type="submission" date="2018-01" db="EMBL/GenBank/DDBJ databases">
        <authorList>
            <person name="Mao J.F."/>
        </authorList>
    </citation>
    <scope>NUCLEOTIDE SEQUENCE</scope>
    <source>
        <strain evidence="1">Huo1</strain>
        <tissue evidence="1">Leaf</tissue>
    </source>
</reference>
<dbReference type="PANTHER" id="PTHR35752:SF1">
    <property type="entry name" value="G-PROTEIN COUPLED RECEPTOR"/>
    <property type="match status" value="1"/>
</dbReference>
<protein>
    <submittedName>
        <fullName evidence="1">Uncharacterized protein</fullName>
    </submittedName>
</protein>
<name>A0A8X8WTB6_SALSN</name>
<dbReference type="AlphaFoldDB" id="A0A8X8WTB6"/>
<dbReference type="Proteomes" id="UP000298416">
    <property type="component" value="Unassembled WGS sequence"/>
</dbReference>
<reference evidence="1" key="2">
    <citation type="submission" date="2020-08" db="EMBL/GenBank/DDBJ databases">
        <title>Plant Genome Project.</title>
        <authorList>
            <person name="Zhang R.-G."/>
        </authorList>
    </citation>
    <scope>NUCLEOTIDE SEQUENCE</scope>
    <source>
        <strain evidence="1">Huo1</strain>
        <tissue evidence="1">Leaf</tissue>
    </source>
</reference>